<keyword evidence="3" id="KW-0808">Transferase</keyword>
<dbReference type="EC" id="2.7.11.11" evidence="1"/>
<keyword evidence="6" id="KW-0067">ATP-binding</keyword>
<dbReference type="SUPFAM" id="SSF56112">
    <property type="entry name" value="Protein kinase-like (PK-like)"/>
    <property type="match status" value="1"/>
</dbReference>
<feature type="region of interest" description="Disordered" evidence="9">
    <location>
        <begin position="491"/>
        <end position="527"/>
    </location>
</feature>
<dbReference type="InterPro" id="IPR011009">
    <property type="entry name" value="Kinase-like_dom_sf"/>
</dbReference>
<sequence>MDDQLEIDSFVAPKSEHQFVVDLDNCLLTSIIRLGTPNSEITLIYAAQLVASISSLHTVGIIHRQVTPETVAIRDNKFLVLCDCERQMRRTSSKLCNNRSLKDHQHQQIYQYNPPEVILGWTHGYAVDIWGFGIVLYYMLIGFHPFGDKDGQEDRIVSPKSHSLRYLHLLTEDARDLVSRCLERNPALRPTIEEIKNHAYFSEIDWSRMITRYIKVPYPGTSHIDHGPIQPVPSIAQIRSTESEALSNILIKTDLDSPIHLRMTLDASQATFVPLSGSLEARDVSIGQSDSNQVERSSSNHCNTSIQETVLDTQRDRAQDDDHTKISEAKPCDRDRRMQLVWEMIDSEPEASPTAVPARDLSNAFSYFTSRPRRLCKRRSSAPLTSASQLALWRSSIDVSTARLNDKTKENLKSCKIANSQFMEPVQEQKEEQETENFDLPPGIERIGNGIGFTYTYTLPAASRSKASICSSVPRACGIFPSSSSKFSLGLGLGLGSGHPPRKTKTNPRTSTQRVSKPPKNDNTKSQENAVLAQKGNYTSKHGAKIFEPPTVIFGSQRTHLNKVVRATFADSPNQESEEDVDDAGPLTPDTVQVIFQEGVSQGAVQKSQNDRDRVISFTNPQVYQAEATTDTPTLRLVSPSMTQINESVLST</sequence>
<dbReference type="Gene3D" id="1.10.510.10">
    <property type="entry name" value="Transferase(Phosphotransferase) domain 1"/>
    <property type="match status" value="1"/>
</dbReference>
<keyword evidence="12" id="KW-1185">Reference proteome</keyword>
<organism evidence="11 12">
    <name type="scientific">Amanita thiersii Skay4041</name>
    <dbReference type="NCBI Taxonomy" id="703135"/>
    <lineage>
        <taxon>Eukaryota</taxon>
        <taxon>Fungi</taxon>
        <taxon>Dikarya</taxon>
        <taxon>Basidiomycota</taxon>
        <taxon>Agaricomycotina</taxon>
        <taxon>Agaricomycetes</taxon>
        <taxon>Agaricomycetidae</taxon>
        <taxon>Agaricales</taxon>
        <taxon>Pluteineae</taxon>
        <taxon>Amanitaceae</taxon>
        <taxon>Amanita</taxon>
    </lineage>
</organism>
<feature type="domain" description="Protein kinase" evidence="10">
    <location>
        <begin position="1"/>
        <end position="201"/>
    </location>
</feature>
<dbReference type="PANTHER" id="PTHR24353">
    <property type="entry name" value="CYCLIC NUCLEOTIDE-DEPENDENT PROTEIN KINASE"/>
    <property type="match status" value="1"/>
</dbReference>
<dbReference type="GO" id="GO:0005524">
    <property type="term" value="F:ATP binding"/>
    <property type="evidence" value="ECO:0007669"/>
    <property type="project" value="UniProtKB-KW"/>
</dbReference>
<comment type="catalytic activity">
    <reaction evidence="7">
        <text>L-threonyl-[protein] + ATP = O-phospho-L-threonyl-[protein] + ADP + H(+)</text>
        <dbReference type="Rhea" id="RHEA:46608"/>
        <dbReference type="Rhea" id="RHEA-COMP:11060"/>
        <dbReference type="Rhea" id="RHEA-COMP:11605"/>
        <dbReference type="ChEBI" id="CHEBI:15378"/>
        <dbReference type="ChEBI" id="CHEBI:30013"/>
        <dbReference type="ChEBI" id="CHEBI:30616"/>
        <dbReference type="ChEBI" id="CHEBI:61977"/>
        <dbReference type="ChEBI" id="CHEBI:456216"/>
        <dbReference type="EC" id="2.7.11.11"/>
    </reaction>
</comment>
<keyword evidence="4" id="KW-0547">Nucleotide-binding</keyword>
<proteinExistence type="predicted"/>
<evidence type="ECO:0000256" key="4">
    <source>
        <dbReference type="ARBA" id="ARBA00022741"/>
    </source>
</evidence>
<feature type="compositionally biased region" description="Basic and acidic residues" evidence="9">
    <location>
        <begin position="313"/>
        <end position="330"/>
    </location>
</feature>
<feature type="compositionally biased region" description="Polar residues" evidence="9">
    <location>
        <begin position="288"/>
        <end position="312"/>
    </location>
</feature>
<comment type="catalytic activity">
    <reaction evidence="8">
        <text>L-seryl-[protein] + ATP = O-phospho-L-seryl-[protein] + ADP + H(+)</text>
        <dbReference type="Rhea" id="RHEA:17989"/>
        <dbReference type="Rhea" id="RHEA-COMP:9863"/>
        <dbReference type="Rhea" id="RHEA-COMP:11604"/>
        <dbReference type="ChEBI" id="CHEBI:15378"/>
        <dbReference type="ChEBI" id="CHEBI:29999"/>
        <dbReference type="ChEBI" id="CHEBI:30616"/>
        <dbReference type="ChEBI" id="CHEBI:83421"/>
        <dbReference type="ChEBI" id="CHEBI:456216"/>
        <dbReference type="EC" id="2.7.11.11"/>
    </reaction>
</comment>
<dbReference type="AlphaFoldDB" id="A0A2A9NKL9"/>
<dbReference type="GO" id="GO:0005952">
    <property type="term" value="C:cAMP-dependent protein kinase complex"/>
    <property type="evidence" value="ECO:0007669"/>
    <property type="project" value="TreeGrafter"/>
</dbReference>
<dbReference type="Pfam" id="PF00069">
    <property type="entry name" value="Pkinase"/>
    <property type="match status" value="1"/>
</dbReference>
<evidence type="ECO:0000259" key="10">
    <source>
        <dbReference type="PROSITE" id="PS50011"/>
    </source>
</evidence>
<evidence type="ECO:0000256" key="1">
    <source>
        <dbReference type="ARBA" id="ARBA00012444"/>
    </source>
</evidence>
<gene>
    <name evidence="11" type="ORF">AMATHDRAFT_49710</name>
</gene>
<evidence type="ECO:0000313" key="11">
    <source>
        <dbReference type="EMBL" id="PFH48223.1"/>
    </source>
</evidence>
<dbReference type="EMBL" id="KZ302072">
    <property type="protein sequence ID" value="PFH48223.1"/>
    <property type="molecule type" value="Genomic_DNA"/>
</dbReference>
<dbReference type="PANTHER" id="PTHR24353:SF143">
    <property type="entry name" value="PROTEIN KINASE DOMAIN-CONTAINING PROTEIN"/>
    <property type="match status" value="1"/>
</dbReference>
<dbReference type="PROSITE" id="PS50011">
    <property type="entry name" value="PROTEIN_KINASE_DOM"/>
    <property type="match status" value="1"/>
</dbReference>
<evidence type="ECO:0000256" key="3">
    <source>
        <dbReference type="ARBA" id="ARBA00022679"/>
    </source>
</evidence>
<protein>
    <recommendedName>
        <fullName evidence="1">cAMP-dependent protein kinase</fullName>
        <ecNumber evidence="1">2.7.11.11</ecNumber>
    </recommendedName>
</protein>
<evidence type="ECO:0000256" key="6">
    <source>
        <dbReference type="ARBA" id="ARBA00022840"/>
    </source>
</evidence>
<keyword evidence="5" id="KW-0418">Kinase</keyword>
<evidence type="ECO:0000256" key="5">
    <source>
        <dbReference type="ARBA" id="ARBA00022777"/>
    </source>
</evidence>
<evidence type="ECO:0000256" key="9">
    <source>
        <dbReference type="SAM" id="MobiDB-lite"/>
    </source>
</evidence>
<evidence type="ECO:0000313" key="12">
    <source>
        <dbReference type="Proteomes" id="UP000242287"/>
    </source>
</evidence>
<evidence type="ECO:0000256" key="2">
    <source>
        <dbReference type="ARBA" id="ARBA00022527"/>
    </source>
</evidence>
<dbReference type="Proteomes" id="UP000242287">
    <property type="component" value="Unassembled WGS sequence"/>
</dbReference>
<accession>A0A2A9NKL9</accession>
<evidence type="ECO:0000256" key="7">
    <source>
        <dbReference type="ARBA" id="ARBA00047292"/>
    </source>
</evidence>
<dbReference type="SMART" id="SM00220">
    <property type="entry name" value="S_TKc"/>
    <property type="match status" value="1"/>
</dbReference>
<keyword evidence="2" id="KW-0723">Serine/threonine-protein kinase</keyword>
<name>A0A2A9NKL9_9AGAR</name>
<dbReference type="GO" id="GO:0004691">
    <property type="term" value="F:cAMP-dependent protein kinase activity"/>
    <property type="evidence" value="ECO:0007669"/>
    <property type="project" value="UniProtKB-EC"/>
</dbReference>
<reference evidence="11 12" key="1">
    <citation type="submission" date="2014-02" db="EMBL/GenBank/DDBJ databases">
        <title>Transposable element dynamics among asymbiotic and ectomycorrhizal Amanita fungi.</title>
        <authorList>
            <consortium name="DOE Joint Genome Institute"/>
            <person name="Hess J."/>
            <person name="Skrede I."/>
            <person name="Wolfe B."/>
            <person name="LaButti K."/>
            <person name="Ohm R.A."/>
            <person name="Grigoriev I.V."/>
            <person name="Pringle A."/>
        </authorList>
    </citation>
    <scope>NUCLEOTIDE SEQUENCE [LARGE SCALE GENOMIC DNA]</scope>
    <source>
        <strain evidence="11 12">SKay4041</strain>
    </source>
</reference>
<feature type="region of interest" description="Disordered" evidence="9">
    <location>
        <begin position="288"/>
        <end position="330"/>
    </location>
</feature>
<dbReference type="OrthoDB" id="347657at2759"/>
<dbReference type="InterPro" id="IPR000719">
    <property type="entry name" value="Prot_kinase_dom"/>
</dbReference>
<evidence type="ECO:0000256" key="8">
    <source>
        <dbReference type="ARBA" id="ARBA00047454"/>
    </source>
</evidence>